<name>A0AB34JY34_PRYPA</name>
<protein>
    <recommendedName>
        <fullName evidence="3">Protein HGH1 homolog</fullName>
    </recommendedName>
</protein>
<dbReference type="SUPFAM" id="SSF48371">
    <property type="entry name" value="ARM repeat"/>
    <property type="match status" value="1"/>
</dbReference>
<dbReference type="Gene3D" id="1.25.10.10">
    <property type="entry name" value="Leucine-rich Repeat Variant"/>
    <property type="match status" value="1"/>
</dbReference>
<reference evidence="1 2" key="1">
    <citation type="journal article" date="2024" name="Science">
        <title>Giant polyketide synthase enzymes in the biosynthesis of giant marine polyether toxins.</title>
        <authorList>
            <person name="Fallon T.R."/>
            <person name="Shende V.V."/>
            <person name="Wierzbicki I.H."/>
            <person name="Pendleton A.L."/>
            <person name="Watervoot N.F."/>
            <person name="Auber R.P."/>
            <person name="Gonzalez D.J."/>
            <person name="Wisecaver J.H."/>
            <person name="Moore B.S."/>
        </authorList>
    </citation>
    <scope>NUCLEOTIDE SEQUENCE [LARGE SCALE GENOMIC DNA]</scope>
    <source>
        <strain evidence="1 2">12B1</strain>
    </source>
</reference>
<dbReference type="Proteomes" id="UP001515480">
    <property type="component" value="Unassembled WGS sequence"/>
</dbReference>
<organism evidence="1 2">
    <name type="scientific">Prymnesium parvum</name>
    <name type="common">Toxic golden alga</name>
    <dbReference type="NCBI Taxonomy" id="97485"/>
    <lineage>
        <taxon>Eukaryota</taxon>
        <taxon>Haptista</taxon>
        <taxon>Haptophyta</taxon>
        <taxon>Prymnesiophyceae</taxon>
        <taxon>Prymnesiales</taxon>
        <taxon>Prymnesiaceae</taxon>
        <taxon>Prymnesium</taxon>
    </lineage>
</organism>
<gene>
    <name evidence="1" type="ORF">AB1Y20_020434</name>
</gene>
<dbReference type="EMBL" id="JBGBPQ010000004">
    <property type="protein sequence ID" value="KAL1525580.1"/>
    <property type="molecule type" value="Genomic_DNA"/>
</dbReference>
<dbReference type="AlphaFoldDB" id="A0AB34JY34"/>
<evidence type="ECO:0000313" key="2">
    <source>
        <dbReference type="Proteomes" id="UP001515480"/>
    </source>
</evidence>
<comment type="caution">
    <text evidence="1">The sequence shown here is derived from an EMBL/GenBank/DDBJ whole genome shotgun (WGS) entry which is preliminary data.</text>
</comment>
<evidence type="ECO:0000313" key="1">
    <source>
        <dbReference type="EMBL" id="KAL1525580.1"/>
    </source>
</evidence>
<sequence length="265" mass="27873">MADDAESEIAPQVVREAVASIEAGGSAAAKSMIHAVEAGGDEEKALVLLAECAATSPLVATQLLDAGCVRSLLPHLDPARSSKRSTELVLRVFSALSTQPNTTERMLKDGLLPPLLSLTHTASDAIGMRIAALLHNLADTPANRFRLVHERTLTVLTHMLVNPAGSGSLKEHGLQAAASIAGFPTEELSFPQLLGRLCESKLPGQQREAMACLAIIADKTPEHRARLGQVPDIARGLVCAAGSSDAKCSSEAHELLDLFGVRQNS</sequence>
<keyword evidence="2" id="KW-1185">Reference proteome</keyword>
<evidence type="ECO:0008006" key="3">
    <source>
        <dbReference type="Google" id="ProtNLM"/>
    </source>
</evidence>
<accession>A0AB34JY34</accession>
<dbReference type="InterPro" id="IPR011989">
    <property type="entry name" value="ARM-like"/>
</dbReference>
<dbReference type="InterPro" id="IPR016024">
    <property type="entry name" value="ARM-type_fold"/>
</dbReference>
<proteinExistence type="predicted"/>